<dbReference type="PRINTS" id="PR00452">
    <property type="entry name" value="SH3DOMAIN"/>
</dbReference>
<evidence type="ECO:0000256" key="5">
    <source>
        <dbReference type="ARBA" id="ARBA00037432"/>
    </source>
</evidence>
<dbReference type="Pfam" id="PF00017">
    <property type="entry name" value="SH2"/>
    <property type="match status" value="1"/>
</dbReference>
<dbReference type="Proteomes" id="UP000694395">
    <property type="component" value="Chromosome 13"/>
</dbReference>
<evidence type="ECO:0000256" key="1">
    <source>
        <dbReference type="ARBA" id="ARBA00022443"/>
    </source>
</evidence>
<reference evidence="12" key="1">
    <citation type="submission" date="2020-07" db="EMBL/GenBank/DDBJ databases">
        <title>A long reads based de novo assembly of the rainbow trout Arlee double haploid line genome.</title>
        <authorList>
            <person name="Gao G."/>
            <person name="Palti Y."/>
        </authorList>
    </citation>
    <scope>NUCLEOTIDE SEQUENCE [LARGE SCALE GENOMIC DNA]</scope>
</reference>
<dbReference type="InterPro" id="IPR000980">
    <property type="entry name" value="SH2"/>
</dbReference>
<evidence type="ECO:0000256" key="3">
    <source>
        <dbReference type="ARBA" id="ARBA00023043"/>
    </source>
</evidence>
<dbReference type="InterPro" id="IPR001452">
    <property type="entry name" value="SH3_domain"/>
</dbReference>
<feature type="domain" description="SH3" evidence="11">
    <location>
        <begin position="392"/>
        <end position="449"/>
    </location>
</feature>
<evidence type="ECO:0000256" key="7">
    <source>
        <dbReference type="PROSITE-ProRule" id="PRU00191"/>
    </source>
</evidence>
<evidence type="ECO:0000313" key="12">
    <source>
        <dbReference type="Ensembl" id="ENSOMYP00000123941.1"/>
    </source>
</evidence>
<dbReference type="FunFam" id="2.30.30.40:FF:000072">
    <property type="entry name" value="Unconventional Myosin IB"/>
    <property type="match status" value="1"/>
</dbReference>
<dbReference type="Gene3D" id="2.30.30.40">
    <property type="entry name" value="SH3 Domains"/>
    <property type="match status" value="2"/>
</dbReference>
<name>A0A8L0DK61_ONCMY</name>
<comment type="function">
    <text evidence="5">Induces bone resorption, acting probably through a signaling cascade which results in the secretion of factor(s) enhancing osteoclast formation and activity.</text>
</comment>
<dbReference type="Pfam" id="PF00018">
    <property type="entry name" value="SH3_1"/>
    <property type="match status" value="2"/>
</dbReference>
<dbReference type="PANTHER" id="PTHR46037">
    <property type="entry name" value="PROTEIN ENHANCER OF SEVENLESS 2B"/>
    <property type="match status" value="1"/>
</dbReference>
<accession>A0A8L0DK61</accession>
<dbReference type="SUPFAM" id="SSF50044">
    <property type="entry name" value="SH3-domain"/>
    <property type="match status" value="2"/>
</dbReference>
<keyword evidence="2 7" id="KW-0727">SH2 domain</keyword>
<feature type="domain" description="SH2" evidence="10">
    <location>
        <begin position="209"/>
        <end position="300"/>
    </location>
</feature>
<evidence type="ECO:0000259" key="11">
    <source>
        <dbReference type="PROSITE" id="PS50002"/>
    </source>
</evidence>
<protein>
    <recommendedName>
        <fullName evidence="6">Osteoclast-stimulating factor 1</fullName>
    </recommendedName>
</protein>
<evidence type="ECO:0000313" key="13">
    <source>
        <dbReference type="Proteomes" id="UP000694395"/>
    </source>
</evidence>
<organism evidence="12 13">
    <name type="scientific">Oncorhynchus mykiss</name>
    <name type="common">Rainbow trout</name>
    <name type="synonym">Salmo gairdneri</name>
    <dbReference type="NCBI Taxonomy" id="8022"/>
    <lineage>
        <taxon>Eukaryota</taxon>
        <taxon>Metazoa</taxon>
        <taxon>Chordata</taxon>
        <taxon>Craniata</taxon>
        <taxon>Vertebrata</taxon>
        <taxon>Euteleostomi</taxon>
        <taxon>Actinopterygii</taxon>
        <taxon>Neopterygii</taxon>
        <taxon>Teleostei</taxon>
        <taxon>Protacanthopterygii</taxon>
        <taxon>Salmoniformes</taxon>
        <taxon>Salmonidae</taxon>
        <taxon>Salmoninae</taxon>
        <taxon>Oncorhynchus</taxon>
    </lineage>
</organism>
<keyword evidence="4" id="KW-0449">Lipoprotein</keyword>
<evidence type="ECO:0000256" key="9">
    <source>
        <dbReference type="SAM" id="MobiDB-lite"/>
    </source>
</evidence>
<evidence type="ECO:0000256" key="6">
    <source>
        <dbReference type="ARBA" id="ARBA00040640"/>
    </source>
</evidence>
<evidence type="ECO:0000256" key="2">
    <source>
        <dbReference type="ARBA" id="ARBA00022999"/>
    </source>
</evidence>
<keyword evidence="1 8" id="KW-0728">SH3 domain</keyword>
<feature type="domain" description="SH3" evidence="11">
    <location>
        <begin position="149"/>
        <end position="207"/>
    </location>
</feature>
<dbReference type="InterPro" id="IPR036028">
    <property type="entry name" value="SH3-like_dom_sf"/>
</dbReference>
<keyword evidence="13" id="KW-1185">Reference proteome</keyword>
<evidence type="ECO:0000256" key="4">
    <source>
        <dbReference type="ARBA" id="ARBA00023288"/>
    </source>
</evidence>
<keyword evidence="3" id="KW-0040">ANK repeat</keyword>
<sequence>MPLFNLSILSSPPSFLPSFLYLSLPVPPSSLSLSLSLPLLSLSLSLPLLSLSLSLPPSCLPFSPCSSLFSLSLSRSLPTSLFCLSLSPGPSLPPSSLSLSPGPSLPPSSVSLSLLVPPYLPLLSLSSGPSLPPSLSLSVSPPSISLPRLPAMEAVGKYDFTATAEDELSFRKGDNMKILGTNDDWLMAERHGKKGFIPRNYINIHLPSWYQESASRGEAQESLMTQPIGSFLIRGSQSTPGDFSISVRHEADVQHFKVMADTRGQYYLWSEKFSSFNELVNYYMNNSVSKHSRIYLLDTETQEKGFGQTRTSAPSSQPQLQQSLPRAPQPHLPLPSIPQPHQPRAPQPHQPLPSIPQPHHLLPRVPQPQQPLPRIPDPIPPPQRAAVTTGGGGLMQVSAQYDFNAEEKDELSFKAGDIIEVLECSDMSWWKGRLRGQMGVFPSNYTNPV</sequence>
<reference evidence="12" key="3">
    <citation type="submission" date="2025-09" db="UniProtKB">
        <authorList>
            <consortium name="Ensembl"/>
        </authorList>
    </citation>
    <scope>IDENTIFICATION</scope>
</reference>
<dbReference type="SUPFAM" id="SSF55550">
    <property type="entry name" value="SH2 domain"/>
    <property type="match status" value="1"/>
</dbReference>
<dbReference type="PRINTS" id="PR00401">
    <property type="entry name" value="SH2DOMAIN"/>
</dbReference>
<dbReference type="Ensembl" id="ENSOMYT00000149062.1">
    <property type="protein sequence ID" value="ENSOMYP00000123941.1"/>
    <property type="gene ID" value="ENSOMYG00000073957.1"/>
</dbReference>
<feature type="compositionally biased region" description="Pro residues" evidence="9">
    <location>
        <begin position="327"/>
        <end position="356"/>
    </location>
</feature>
<evidence type="ECO:0000259" key="10">
    <source>
        <dbReference type="PROSITE" id="PS50001"/>
    </source>
</evidence>
<dbReference type="Gene3D" id="3.30.505.10">
    <property type="entry name" value="SH2 domain"/>
    <property type="match status" value="1"/>
</dbReference>
<feature type="region of interest" description="Disordered" evidence="9">
    <location>
        <begin position="305"/>
        <end position="378"/>
    </location>
</feature>
<dbReference type="InterPro" id="IPR043539">
    <property type="entry name" value="Grb2-like"/>
</dbReference>
<evidence type="ECO:0000256" key="8">
    <source>
        <dbReference type="PROSITE-ProRule" id="PRU00192"/>
    </source>
</evidence>
<dbReference type="PROSITE" id="PS50001">
    <property type="entry name" value="SH2"/>
    <property type="match status" value="1"/>
</dbReference>
<dbReference type="SMART" id="SM00326">
    <property type="entry name" value="SH3"/>
    <property type="match status" value="2"/>
</dbReference>
<dbReference type="GeneTree" id="ENSGT00940000157307"/>
<dbReference type="CDD" id="cd09941">
    <property type="entry name" value="SH2_Grb2_like"/>
    <property type="match status" value="1"/>
</dbReference>
<reference evidence="12" key="2">
    <citation type="submission" date="2025-08" db="UniProtKB">
        <authorList>
            <consortium name="Ensembl"/>
        </authorList>
    </citation>
    <scope>IDENTIFICATION</scope>
</reference>
<feature type="compositionally biased region" description="Low complexity" evidence="9">
    <location>
        <begin position="312"/>
        <end position="326"/>
    </location>
</feature>
<proteinExistence type="predicted"/>
<dbReference type="InterPro" id="IPR036860">
    <property type="entry name" value="SH2_dom_sf"/>
</dbReference>
<dbReference type="AlphaFoldDB" id="A0A8L0DK61"/>
<feature type="compositionally biased region" description="Pro residues" evidence="9">
    <location>
        <begin position="365"/>
        <end position="378"/>
    </location>
</feature>
<dbReference type="PROSITE" id="PS50002">
    <property type="entry name" value="SH3"/>
    <property type="match status" value="2"/>
</dbReference>
<dbReference type="SMART" id="SM00252">
    <property type="entry name" value="SH2"/>
    <property type="match status" value="1"/>
</dbReference>